<dbReference type="SMART" id="SM00448">
    <property type="entry name" value="REC"/>
    <property type="match status" value="1"/>
</dbReference>
<evidence type="ECO:0000259" key="2">
    <source>
        <dbReference type="PROSITE" id="PS50110"/>
    </source>
</evidence>
<dbReference type="GO" id="GO:0000156">
    <property type="term" value="F:phosphorelay response regulator activity"/>
    <property type="evidence" value="ECO:0007669"/>
    <property type="project" value="InterPro"/>
</dbReference>
<feature type="domain" description="HTH LytTR-type" evidence="3">
    <location>
        <begin position="144"/>
        <end position="251"/>
    </location>
</feature>
<dbReference type="EMBL" id="QNUL01000014">
    <property type="protein sequence ID" value="REA59755.1"/>
    <property type="molecule type" value="Genomic_DNA"/>
</dbReference>
<dbReference type="PROSITE" id="PS50930">
    <property type="entry name" value="HTH_LYTTR"/>
    <property type="match status" value="1"/>
</dbReference>
<evidence type="ECO:0000259" key="3">
    <source>
        <dbReference type="PROSITE" id="PS50930"/>
    </source>
</evidence>
<dbReference type="AlphaFoldDB" id="A0A3D8Y8V9"/>
<evidence type="ECO:0000313" key="4">
    <source>
        <dbReference type="EMBL" id="REA59755.1"/>
    </source>
</evidence>
<name>A0A3D8Y8V9_9BACT</name>
<accession>A0A3D8Y8V9</accession>
<dbReference type="SUPFAM" id="SSF52172">
    <property type="entry name" value="CheY-like"/>
    <property type="match status" value="1"/>
</dbReference>
<dbReference type="Gene3D" id="3.40.50.2300">
    <property type="match status" value="1"/>
</dbReference>
<dbReference type="InterPro" id="IPR046947">
    <property type="entry name" value="LytR-like"/>
</dbReference>
<sequence length="251" mass="29322">MIKDILIIEDEKPNASRLRRLITEINPNARILDVIESVCDSVAWFESHTHPDLVMMDVRLADGLSFEILEKVEIKSMIIFTTAYDEYAVRAFKFNSIDYLLKPIEPDELANAFRMAESRQGTSPAQSIEGLLSQYLGKEYRTRFLLPYRDGFKTVLVKDIEYFYSESKITRASLNDGTEETLSQTLEELEQQLDPKQFFRANRQFIIHYESIKQIHNHFNGKLKVELKKSSETEVIVSRDKAIHLKNWMDY</sequence>
<proteinExistence type="predicted"/>
<dbReference type="Gene3D" id="2.40.50.1020">
    <property type="entry name" value="LytTr DNA-binding domain"/>
    <property type="match status" value="1"/>
</dbReference>
<dbReference type="FunFam" id="3.40.50.2300:FF:000361">
    <property type="entry name" value="Two-component system response regulator"/>
    <property type="match status" value="1"/>
</dbReference>
<dbReference type="InterPro" id="IPR011006">
    <property type="entry name" value="CheY-like_superfamily"/>
</dbReference>
<dbReference type="Pfam" id="PF00072">
    <property type="entry name" value="Response_reg"/>
    <property type="match status" value="1"/>
</dbReference>
<protein>
    <submittedName>
        <fullName evidence="4">DNA-binding response regulator</fullName>
    </submittedName>
</protein>
<dbReference type="Proteomes" id="UP000256373">
    <property type="component" value="Unassembled WGS sequence"/>
</dbReference>
<dbReference type="RefSeq" id="WP_115832172.1">
    <property type="nucleotide sequence ID" value="NZ_QNUL01000014.1"/>
</dbReference>
<dbReference type="OrthoDB" id="646623at2"/>
<reference evidence="4 5" key="1">
    <citation type="submission" date="2018-07" db="EMBL/GenBank/DDBJ databases">
        <title>Dyadobacter roseus sp. nov., isolated from rose rhizosphere soil.</title>
        <authorList>
            <person name="Chen L."/>
        </authorList>
    </citation>
    <scope>NUCLEOTIDE SEQUENCE [LARGE SCALE GENOMIC DNA]</scope>
    <source>
        <strain evidence="4 5">RS19</strain>
    </source>
</reference>
<evidence type="ECO:0000256" key="1">
    <source>
        <dbReference type="PROSITE-ProRule" id="PRU00169"/>
    </source>
</evidence>
<keyword evidence="5" id="KW-1185">Reference proteome</keyword>
<dbReference type="Pfam" id="PF04397">
    <property type="entry name" value="LytTR"/>
    <property type="match status" value="1"/>
</dbReference>
<gene>
    <name evidence="4" type="ORF">DSL64_17310</name>
</gene>
<comment type="caution">
    <text evidence="4">The sequence shown here is derived from an EMBL/GenBank/DDBJ whole genome shotgun (WGS) entry which is preliminary data.</text>
</comment>
<dbReference type="PANTHER" id="PTHR37299:SF1">
    <property type="entry name" value="STAGE 0 SPORULATION PROTEIN A HOMOLOG"/>
    <property type="match status" value="1"/>
</dbReference>
<dbReference type="PANTHER" id="PTHR37299">
    <property type="entry name" value="TRANSCRIPTIONAL REGULATOR-RELATED"/>
    <property type="match status" value="1"/>
</dbReference>
<keyword evidence="4" id="KW-0238">DNA-binding</keyword>
<dbReference type="SMART" id="SM00850">
    <property type="entry name" value="LytTR"/>
    <property type="match status" value="1"/>
</dbReference>
<organism evidence="4 5">
    <name type="scientific">Dyadobacter luteus</name>
    <dbReference type="NCBI Taxonomy" id="2259619"/>
    <lineage>
        <taxon>Bacteria</taxon>
        <taxon>Pseudomonadati</taxon>
        <taxon>Bacteroidota</taxon>
        <taxon>Cytophagia</taxon>
        <taxon>Cytophagales</taxon>
        <taxon>Spirosomataceae</taxon>
        <taxon>Dyadobacter</taxon>
    </lineage>
</organism>
<feature type="domain" description="Response regulatory" evidence="2">
    <location>
        <begin position="4"/>
        <end position="117"/>
    </location>
</feature>
<dbReference type="InterPro" id="IPR001789">
    <property type="entry name" value="Sig_transdc_resp-reg_receiver"/>
</dbReference>
<dbReference type="PROSITE" id="PS50110">
    <property type="entry name" value="RESPONSE_REGULATORY"/>
    <property type="match status" value="1"/>
</dbReference>
<keyword evidence="1" id="KW-0597">Phosphoprotein</keyword>
<dbReference type="GO" id="GO:0003677">
    <property type="term" value="F:DNA binding"/>
    <property type="evidence" value="ECO:0007669"/>
    <property type="project" value="UniProtKB-KW"/>
</dbReference>
<feature type="modified residue" description="4-aspartylphosphate" evidence="1">
    <location>
        <position position="57"/>
    </location>
</feature>
<dbReference type="InterPro" id="IPR007492">
    <property type="entry name" value="LytTR_DNA-bd_dom"/>
</dbReference>
<evidence type="ECO:0000313" key="5">
    <source>
        <dbReference type="Proteomes" id="UP000256373"/>
    </source>
</evidence>